<protein>
    <submittedName>
        <fullName evidence="1">Uncharacterized protein</fullName>
    </submittedName>
</protein>
<comment type="caution">
    <text evidence="1">The sequence shown here is derived from an EMBL/GenBank/DDBJ whole genome shotgun (WGS) entry which is preliminary data.</text>
</comment>
<proteinExistence type="predicted"/>
<reference evidence="1 2" key="2">
    <citation type="journal article" date="2022" name="Mol. Biol. Evol.">
        <title>Comparative Genomics Reveals Insights into the Divergent Evolution of Astigmatic Mites and Household Pest Adaptations.</title>
        <authorList>
            <person name="Xiong Q."/>
            <person name="Wan A.T."/>
            <person name="Liu X."/>
            <person name="Fung C.S."/>
            <person name="Xiao X."/>
            <person name="Malainual N."/>
            <person name="Hou J."/>
            <person name="Wang L."/>
            <person name="Wang M."/>
            <person name="Yang K.Y."/>
            <person name="Cui Y."/>
            <person name="Leung E.L."/>
            <person name="Nong W."/>
            <person name="Shin S.K."/>
            <person name="Au S.W."/>
            <person name="Jeong K.Y."/>
            <person name="Chew F.T."/>
            <person name="Hui J.H."/>
            <person name="Leung T.F."/>
            <person name="Tungtrongchitr A."/>
            <person name="Zhong N."/>
            <person name="Liu Z."/>
            <person name="Tsui S.K."/>
        </authorList>
    </citation>
    <scope>NUCLEOTIDE SEQUENCE [LARGE SCALE GENOMIC DNA]</scope>
    <source>
        <strain evidence="1">Derp</strain>
    </source>
</reference>
<accession>A0ABQ8JC10</accession>
<sequence length="200" mass="22170">MLTNPIKLLRISGCTPCCDFKCFRNVIRHEYSLSHKWHGYFSFEFRCTDNNPGNGEDVSNELFRLEFEPLSLVLFDLLPLLQLPPYLGGRPRPRFSPPLEPVDPFADGAGDGVDCGAIARAAAVDNVDVTLAGNEHDPYTDVGEVDRLNGVDRSFESEFGVPLAVKADVAFNNPCTDEFSLDEGEAAVIDSDERFRLVIN</sequence>
<dbReference type="Proteomes" id="UP000887458">
    <property type="component" value="Unassembled WGS sequence"/>
</dbReference>
<reference evidence="1 2" key="1">
    <citation type="journal article" date="2018" name="J. Allergy Clin. Immunol.">
        <title>High-quality assembly of Dermatophagoides pteronyssinus genome and transcriptome reveals a wide range of novel allergens.</title>
        <authorList>
            <person name="Liu X.Y."/>
            <person name="Yang K.Y."/>
            <person name="Wang M.Q."/>
            <person name="Kwok J.S."/>
            <person name="Zeng X."/>
            <person name="Yang Z."/>
            <person name="Xiao X.J."/>
            <person name="Lau C.P."/>
            <person name="Li Y."/>
            <person name="Huang Z.M."/>
            <person name="Ba J.G."/>
            <person name="Yim A.K."/>
            <person name="Ouyang C.Y."/>
            <person name="Ngai S.M."/>
            <person name="Chan T.F."/>
            <person name="Leung E.L."/>
            <person name="Liu L."/>
            <person name="Liu Z.G."/>
            <person name="Tsui S.K."/>
        </authorList>
    </citation>
    <scope>NUCLEOTIDE SEQUENCE [LARGE SCALE GENOMIC DNA]</scope>
    <source>
        <strain evidence="1">Derp</strain>
    </source>
</reference>
<organism evidence="1 2">
    <name type="scientific">Dermatophagoides pteronyssinus</name>
    <name type="common">European house dust mite</name>
    <dbReference type="NCBI Taxonomy" id="6956"/>
    <lineage>
        <taxon>Eukaryota</taxon>
        <taxon>Metazoa</taxon>
        <taxon>Ecdysozoa</taxon>
        <taxon>Arthropoda</taxon>
        <taxon>Chelicerata</taxon>
        <taxon>Arachnida</taxon>
        <taxon>Acari</taxon>
        <taxon>Acariformes</taxon>
        <taxon>Sarcoptiformes</taxon>
        <taxon>Astigmata</taxon>
        <taxon>Psoroptidia</taxon>
        <taxon>Analgoidea</taxon>
        <taxon>Pyroglyphidae</taxon>
        <taxon>Dermatophagoidinae</taxon>
        <taxon>Dermatophagoides</taxon>
    </lineage>
</organism>
<evidence type="ECO:0000313" key="1">
    <source>
        <dbReference type="EMBL" id="KAH9419943.1"/>
    </source>
</evidence>
<evidence type="ECO:0000313" key="2">
    <source>
        <dbReference type="Proteomes" id="UP000887458"/>
    </source>
</evidence>
<gene>
    <name evidence="1" type="ORF">DERP_001776</name>
</gene>
<keyword evidence="2" id="KW-1185">Reference proteome</keyword>
<name>A0ABQ8JC10_DERPT</name>
<dbReference type="EMBL" id="NJHN03000054">
    <property type="protein sequence ID" value="KAH9419943.1"/>
    <property type="molecule type" value="Genomic_DNA"/>
</dbReference>